<dbReference type="EMBL" id="GL376599">
    <property type="status" value="NOT_ANNOTATED_CDS"/>
    <property type="molecule type" value="Genomic_DNA"/>
</dbReference>
<accession>K3WVQ3</accession>
<feature type="transmembrane region" description="Helical" evidence="6">
    <location>
        <begin position="209"/>
        <end position="225"/>
    </location>
</feature>
<reference evidence="9" key="2">
    <citation type="submission" date="2010-04" db="EMBL/GenBank/DDBJ databases">
        <authorList>
            <person name="Buell R."/>
            <person name="Hamilton J."/>
            <person name="Hostetler J."/>
        </authorList>
    </citation>
    <scope>NUCLEOTIDE SEQUENCE [LARGE SCALE GENOMIC DNA]</scope>
    <source>
        <strain evidence="9">DAOM:BR144</strain>
    </source>
</reference>
<evidence type="ECO:0000256" key="5">
    <source>
        <dbReference type="SAM" id="MobiDB-lite"/>
    </source>
</evidence>
<feature type="region of interest" description="Disordered" evidence="5">
    <location>
        <begin position="55"/>
        <end position="83"/>
    </location>
</feature>
<feature type="domain" description="Amino acid transporter transmembrane" evidence="7">
    <location>
        <begin position="93"/>
        <end position="513"/>
    </location>
</feature>
<feature type="transmembrane region" description="Helical" evidence="6">
    <location>
        <begin position="360"/>
        <end position="380"/>
    </location>
</feature>
<dbReference type="STRING" id="431595.K3WVQ3"/>
<feature type="compositionally biased region" description="Low complexity" evidence="5">
    <location>
        <begin position="14"/>
        <end position="27"/>
    </location>
</feature>
<keyword evidence="9" id="KW-1185">Reference proteome</keyword>
<feature type="transmembrane region" description="Helical" evidence="6">
    <location>
        <begin position="460"/>
        <end position="481"/>
    </location>
</feature>
<dbReference type="eggNOG" id="KOG1303">
    <property type="taxonomic scope" value="Eukaryota"/>
</dbReference>
<proteinExistence type="predicted"/>
<dbReference type="OMA" id="TACWSLA"/>
<evidence type="ECO:0000256" key="1">
    <source>
        <dbReference type="ARBA" id="ARBA00004141"/>
    </source>
</evidence>
<dbReference type="Pfam" id="PF01490">
    <property type="entry name" value="Aa_trans"/>
    <property type="match status" value="1"/>
</dbReference>
<evidence type="ECO:0000256" key="6">
    <source>
        <dbReference type="SAM" id="Phobius"/>
    </source>
</evidence>
<comment type="subcellular location">
    <subcellularLocation>
        <location evidence="1">Membrane</location>
        <topology evidence="1">Multi-pass membrane protein</topology>
    </subcellularLocation>
</comment>
<feature type="transmembrane region" description="Helical" evidence="6">
    <location>
        <begin position="179"/>
        <end position="203"/>
    </location>
</feature>
<feature type="transmembrane region" description="Helical" evidence="6">
    <location>
        <begin position="99"/>
        <end position="118"/>
    </location>
</feature>
<dbReference type="AlphaFoldDB" id="K3WVQ3"/>
<dbReference type="PANTHER" id="PTHR22950:SF349">
    <property type="entry name" value="AMINO ACID TRANSPORTER TRANSMEMBRANE DOMAIN-CONTAINING PROTEIN"/>
    <property type="match status" value="1"/>
</dbReference>
<feature type="transmembrane region" description="Helical" evidence="6">
    <location>
        <begin position="124"/>
        <end position="145"/>
    </location>
</feature>
<evidence type="ECO:0000256" key="2">
    <source>
        <dbReference type="ARBA" id="ARBA00022692"/>
    </source>
</evidence>
<feature type="transmembrane region" description="Helical" evidence="6">
    <location>
        <begin position="283"/>
        <end position="304"/>
    </location>
</feature>
<reference evidence="9" key="1">
    <citation type="journal article" date="2010" name="Genome Biol.">
        <title>Genome sequence of the necrotrophic plant pathogen Pythium ultimum reveals original pathogenicity mechanisms and effector repertoire.</title>
        <authorList>
            <person name="Levesque C.A."/>
            <person name="Brouwer H."/>
            <person name="Cano L."/>
            <person name="Hamilton J.P."/>
            <person name="Holt C."/>
            <person name="Huitema E."/>
            <person name="Raffaele S."/>
            <person name="Robideau G.P."/>
            <person name="Thines M."/>
            <person name="Win J."/>
            <person name="Zerillo M.M."/>
            <person name="Beakes G.W."/>
            <person name="Boore J.L."/>
            <person name="Busam D."/>
            <person name="Dumas B."/>
            <person name="Ferriera S."/>
            <person name="Fuerstenberg S.I."/>
            <person name="Gachon C.M."/>
            <person name="Gaulin E."/>
            <person name="Govers F."/>
            <person name="Grenville-Briggs L."/>
            <person name="Horner N."/>
            <person name="Hostetler J."/>
            <person name="Jiang R.H."/>
            <person name="Johnson J."/>
            <person name="Krajaejun T."/>
            <person name="Lin H."/>
            <person name="Meijer H.J."/>
            <person name="Moore B."/>
            <person name="Morris P."/>
            <person name="Phuntmart V."/>
            <person name="Puiu D."/>
            <person name="Shetty J."/>
            <person name="Stajich J.E."/>
            <person name="Tripathy S."/>
            <person name="Wawra S."/>
            <person name="van West P."/>
            <person name="Whitty B.R."/>
            <person name="Coutinho P.M."/>
            <person name="Henrissat B."/>
            <person name="Martin F."/>
            <person name="Thomas P.D."/>
            <person name="Tyler B.M."/>
            <person name="De Vries R.P."/>
            <person name="Kamoun S."/>
            <person name="Yandell M."/>
            <person name="Tisserat N."/>
            <person name="Buell C.R."/>
        </authorList>
    </citation>
    <scope>NUCLEOTIDE SEQUENCE</scope>
    <source>
        <strain evidence="9">DAOM:BR144</strain>
    </source>
</reference>
<feature type="region of interest" description="Disordered" evidence="5">
    <location>
        <begin position="1"/>
        <end position="39"/>
    </location>
</feature>
<protein>
    <recommendedName>
        <fullName evidence="7">Amino acid transporter transmembrane domain-containing protein</fullName>
    </recommendedName>
</protein>
<dbReference type="GO" id="GO:0005774">
    <property type="term" value="C:vacuolar membrane"/>
    <property type="evidence" value="ECO:0007669"/>
    <property type="project" value="TreeGrafter"/>
</dbReference>
<evidence type="ECO:0000313" key="8">
    <source>
        <dbReference type="EnsemblProtists" id="PYU1_T009051"/>
    </source>
</evidence>
<keyword evidence="4 6" id="KW-0472">Membrane</keyword>
<feature type="region of interest" description="Disordered" evidence="5">
    <location>
        <begin position="397"/>
        <end position="426"/>
    </location>
</feature>
<name>K3WVQ3_GLOUD</name>
<dbReference type="PANTHER" id="PTHR22950">
    <property type="entry name" value="AMINO ACID TRANSPORTER"/>
    <property type="match status" value="1"/>
</dbReference>
<evidence type="ECO:0000256" key="3">
    <source>
        <dbReference type="ARBA" id="ARBA00022989"/>
    </source>
</evidence>
<evidence type="ECO:0000313" key="9">
    <source>
        <dbReference type="Proteomes" id="UP000019132"/>
    </source>
</evidence>
<dbReference type="InterPro" id="IPR013057">
    <property type="entry name" value="AA_transpt_TM"/>
</dbReference>
<evidence type="ECO:0000259" key="7">
    <source>
        <dbReference type="Pfam" id="PF01490"/>
    </source>
</evidence>
<feature type="transmembrane region" description="Helical" evidence="6">
    <location>
        <begin position="316"/>
        <end position="340"/>
    </location>
</feature>
<dbReference type="GO" id="GO:0015179">
    <property type="term" value="F:L-amino acid transmembrane transporter activity"/>
    <property type="evidence" value="ECO:0007669"/>
    <property type="project" value="TreeGrafter"/>
</dbReference>
<keyword evidence="3 6" id="KW-1133">Transmembrane helix</keyword>
<dbReference type="InParanoid" id="K3WVQ3"/>
<feature type="compositionally biased region" description="Polar residues" evidence="5">
    <location>
        <begin position="397"/>
        <end position="420"/>
    </location>
</feature>
<sequence>MPRSPEAQRLQPKASGGSTGATSSSSSPGDRGLPLQNVSLDGYVGGATAEARRTLMSTSSSSSLSGYGTIGDRPRRSQSGSYGSASSYRLASKLSTWQTSYHLVSFMAGSGMLCLPLALVEIDWYGVLLLIGAAIVSAYTSKILIDALDVVRWSHGSSVSYSDLGYECYGRIGKWATSLLVHSCFLITCTGYLSLATSCISGITGLQNSTVLVLVTVCVWFHVFANSLKALAAFSALNVAFSFWIEAVIFGDAMYPLRQIALKEPAFEFETPNLSDSNVFVKLSYSFTLLASGFFCQALIPTVYNAMDDHRQCASVVAKSQFGVMGLLYLPICVMSYAVYGDSLQAPVFFNMRNTIVRNLTIVLYCIHLLLSYTITLYPLQRAFESWVLRGRCGSSHASSSIPTSGMQSLSRHYSGNSYHSDSDPHSRRVETTVKIVSRTLLVLLTLFLSYWLRPSTLDIFGYMLVPSTMLSLVLPVVFYWKICGEEAGRFDTIATSVVFLVAVATLGCSLTVFI</sequence>
<feature type="transmembrane region" description="Helical" evidence="6">
    <location>
        <begin position="436"/>
        <end position="454"/>
    </location>
</feature>
<feature type="transmembrane region" description="Helical" evidence="6">
    <location>
        <begin position="493"/>
        <end position="514"/>
    </location>
</feature>
<feature type="transmembrane region" description="Helical" evidence="6">
    <location>
        <begin position="232"/>
        <end position="250"/>
    </location>
</feature>
<feature type="compositionally biased region" description="Low complexity" evidence="5">
    <location>
        <begin position="55"/>
        <end position="65"/>
    </location>
</feature>
<dbReference type="VEuPathDB" id="FungiDB:PYU1_G009033"/>
<keyword evidence="2 6" id="KW-0812">Transmembrane</keyword>
<dbReference type="EnsemblProtists" id="PYU1_T009051">
    <property type="protein sequence ID" value="PYU1_T009051"/>
    <property type="gene ID" value="PYU1_G009033"/>
</dbReference>
<reference evidence="8" key="3">
    <citation type="submission" date="2015-02" db="UniProtKB">
        <authorList>
            <consortium name="EnsemblProtists"/>
        </authorList>
    </citation>
    <scope>IDENTIFICATION</scope>
    <source>
        <strain evidence="8">DAOM BR144</strain>
    </source>
</reference>
<dbReference type="HOGENOM" id="CLU_022298_0_0_1"/>
<organism evidence="8 9">
    <name type="scientific">Globisporangium ultimum (strain ATCC 200006 / CBS 805.95 / DAOM BR144)</name>
    <name type="common">Pythium ultimum</name>
    <dbReference type="NCBI Taxonomy" id="431595"/>
    <lineage>
        <taxon>Eukaryota</taxon>
        <taxon>Sar</taxon>
        <taxon>Stramenopiles</taxon>
        <taxon>Oomycota</taxon>
        <taxon>Peronosporomycetes</taxon>
        <taxon>Pythiales</taxon>
        <taxon>Pythiaceae</taxon>
        <taxon>Globisporangium</taxon>
    </lineage>
</organism>
<dbReference type="Proteomes" id="UP000019132">
    <property type="component" value="Unassembled WGS sequence"/>
</dbReference>
<evidence type="ECO:0000256" key="4">
    <source>
        <dbReference type="ARBA" id="ARBA00023136"/>
    </source>
</evidence>